<accession>A0A820JMD8</accession>
<dbReference type="Proteomes" id="UP000663889">
    <property type="component" value="Unassembled WGS sequence"/>
</dbReference>
<evidence type="ECO:0000313" key="5">
    <source>
        <dbReference type="EMBL" id="CAF1571339.1"/>
    </source>
</evidence>
<comment type="caution">
    <text evidence="6">The sequence shown here is derived from an EMBL/GenBank/DDBJ whole genome shotgun (WGS) entry which is preliminary data.</text>
</comment>
<dbReference type="EMBL" id="CAJNOU010015230">
    <property type="protein sequence ID" value="CAF1571339.1"/>
    <property type="molecule type" value="Genomic_DNA"/>
</dbReference>
<dbReference type="Pfam" id="PF04500">
    <property type="entry name" value="FLYWCH"/>
    <property type="match status" value="1"/>
</dbReference>
<dbReference type="InterPro" id="IPR007588">
    <property type="entry name" value="Znf_FLYWCH"/>
</dbReference>
<evidence type="ECO:0000313" key="6">
    <source>
        <dbReference type="EMBL" id="CAF4323964.1"/>
    </source>
</evidence>
<keyword evidence="1" id="KW-0479">Metal-binding</keyword>
<protein>
    <recommendedName>
        <fullName evidence="4">FLYWCH-type domain-containing protein</fullName>
    </recommendedName>
</protein>
<sequence>MAKFTLSTTQKNKSVLLPKGFSYIIDKTTIDKTYWKCEHARKLKCKGRVHTDYINTTLLYENDNHNHSDNEVSIEIRIFEGKVRDRVINRN</sequence>
<dbReference type="EMBL" id="CAJOBE010040341">
    <property type="protein sequence ID" value="CAF4323964.1"/>
    <property type="molecule type" value="Genomic_DNA"/>
</dbReference>
<evidence type="ECO:0000256" key="1">
    <source>
        <dbReference type="ARBA" id="ARBA00022723"/>
    </source>
</evidence>
<dbReference type="GO" id="GO:0008270">
    <property type="term" value="F:zinc ion binding"/>
    <property type="evidence" value="ECO:0007669"/>
    <property type="project" value="UniProtKB-KW"/>
</dbReference>
<feature type="domain" description="FLYWCH-type" evidence="4">
    <location>
        <begin position="7"/>
        <end position="67"/>
    </location>
</feature>
<evidence type="ECO:0000313" key="7">
    <source>
        <dbReference type="Proteomes" id="UP000663874"/>
    </source>
</evidence>
<keyword evidence="2" id="KW-0863">Zinc-finger</keyword>
<dbReference type="Proteomes" id="UP000663874">
    <property type="component" value="Unassembled WGS sequence"/>
</dbReference>
<keyword evidence="3" id="KW-0862">Zinc</keyword>
<evidence type="ECO:0000259" key="4">
    <source>
        <dbReference type="Pfam" id="PF04500"/>
    </source>
</evidence>
<dbReference type="Gene3D" id="2.20.25.240">
    <property type="match status" value="1"/>
</dbReference>
<organism evidence="6 7">
    <name type="scientific">Rotaria sordida</name>
    <dbReference type="NCBI Taxonomy" id="392033"/>
    <lineage>
        <taxon>Eukaryota</taxon>
        <taxon>Metazoa</taxon>
        <taxon>Spiralia</taxon>
        <taxon>Gnathifera</taxon>
        <taxon>Rotifera</taxon>
        <taxon>Eurotatoria</taxon>
        <taxon>Bdelloidea</taxon>
        <taxon>Philodinida</taxon>
        <taxon>Philodinidae</taxon>
        <taxon>Rotaria</taxon>
    </lineage>
</organism>
<name>A0A820JMD8_9BILA</name>
<evidence type="ECO:0000256" key="3">
    <source>
        <dbReference type="ARBA" id="ARBA00022833"/>
    </source>
</evidence>
<feature type="non-terminal residue" evidence="6">
    <location>
        <position position="91"/>
    </location>
</feature>
<gene>
    <name evidence="6" type="ORF">FNK824_LOCUS41439</name>
    <name evidence="5" type="ORF">SEV965_LOCUS39599</name>
</gene>
<reference evidence="6" key="1">
    <citation type="submission" date="2021-02" db="EMBL/GenBank/DDBJ databases">
        <authorList>
            <person name="Nowell W R."/>
        </authorList>
    </citation>
    <scope>NUCLEOTIDE SEQUENCE</scope>
</reference>
<dbReference type="AlphaFoldDB" id="A0A820JMD8"/>
<proteinExistence type="predicted"/>
<evidence type="ECO:0000256" key="2">
    <source>
        <dbReference type="ARBA" id="ARBA00022771"/>
    </source>
</evidence>